<accession>M4RQ37</accession>
<evidence type="ECO:0000313" key="1">
    <source>
        <dbReference type="EMBL" id="AGH44743.1"/>
    </source>
</evidence>
<dbReference type="AlphaFoldDB" id="M4RQ37"/>
<dbReference type="KEGG" id="gps:C427_2634"/>
<dbReference type="STRING" id="1129794.C427_2634"/>
<protein>
    <submittedName>
        <fullName evidence="1">Uncharacterized protein</fullName>
    </submittedName>
</protein>
<dbReference type="Proteomes" id="UP000011864">
    <property type="component" value="Chromosome"/>
</dbReference>
<dbReference type="EMBL" id="CP003837">
    <property type="protein sequence ID" value="AGH44743.1"/>
    <property type="molecule type" value="Genomic_DNA"/>
</dbReference>
<evidence type="ECO:0000313" key="2">
    <source>
        <dbReference type="Proteomes" id="UP000011864"/>
    </source>
</evidence>
<dbReference type="HOGENOM" id="CLU_3293774_0_0_6"/>
<reference evidence="1 2" key="1">
    <citation type="journal article" date="2013" name="Genome Announc.">
        <title>Complete Genome Sequence of Glaciecola psychrophila Strain 170T.</title>
        <authorList>
            <person name="Yin J."/>
            <person name="Chen J."/>
            <person name="Liu G."/>
            <person name="Yu Y."/>
            <person name="Song L."/>
            <person name="Wang X."/>
            <person name="Qu X."/>
        </authorList>
    </citation>
    <scope>NUCLEOTIDE SEQUENCE [LARGE SCALE GENOMIC DNA]</scope>
    <source>
        <strain evidence="1 2">170</strain>
    </source>
</reference>
<organism evidence="1 2">
    <name type="scientific">Paraglaciecola psychrophila 170</name>
    <dbReference type="NCBI Taxonomy" id="1129794"/>
    <lineage>
        <taxon>Bacteria</taxon>
        <taxon>Pseudomonadati</taxon>
        <taxon>Pseudomonadota</taxon>
        <taxon>Gammaproteobacteria</taxon>
        <taxon>Alteromonadales</taxon>
        <taxon>Alteromonadaceae</taxon>
        <taxon>Paraglaciecola</taxon>
    </lineage>
</organism>
<name>M4RQ37_9ALTE</name>
<gene>
    <name evidence="1" type="ORF">C427_2634</name>
</gene>
<proteinExistence type="predicted"/>
<sequence>MNNRFFWSLYFNEDNLELMKGLNQTLFGAYEQFNKATLIN</sequence>
<keyword evidence="2" id="KW-1185">Reference proteome</keyword>